<reference evidence="2" key="1">
    <citation type="journal article" date="2021" name="Proc. Natl. Acad. Sci. U.S.A.">
        <title>A Catalog of Tens of Thousands of Viruses from Human Metagenomes Reveals Hidden Associations with Chronic Diseases.</title>
        <authorList>
            <person name="Tisza M.J."/>
            <person name="Buck C.B."/>
        </authorList>
    </citation>
    <scope>NUCLEOTIDE SEQUENCE</scope>
    <source>
        <strain evidence="2">CtX581</strain>
    </source>
</reference>
<proteinExistence type="predicted"/>
<organism evidence="2">
    <name type="scientific">Siphoviridae sp. ctX581</name>
    <dbReference type="NCBI Taxonomy" id="2826365"/>
    <lineage>
        <taxon>Viruses</taxon>
        <taxon>Duplodnaviria</taxon>
        <taxon>Heunggongvirae</taxon>
        <taxon>Uroviricota</taxon>
        <taxon>Caudoviricetes</taxon>
    </lineage>
</organism>
<sequence length="81" mass="9430">MFKEQFLQPEAVIEELKRQLGEAEYRATVNSLIVENFRQTMANLAAKYPEIRKELEENGKPQSGREQETRTNNSNTAETKR</sequence>
<feature type="region of interest" description="Disordered" evidence="1">
    <location>
        <begin position="54"/>
        <end position="81"/>
    </location>
</feature>
<feature type="compositionally biased region" description="Polar residues" evidence="1">
    <location>
        <begin position="70"/>
        <end position="81"/>
    </location>
</feature>
<protein>
    <submittedName>
        <fullName evidence="2">Uncharacterized protein</fullName>
    </submittedName>
</protein>
<evidence type="ECO:0000256" key="1">
    <source>
        <dbReference type="SAM" id="MobiDB-lite"/>
    </source>
</evidence>
<accession>A0A8S5MDV9</accession>
<feature type="compositionally biased region" description="Basic and acidic residues" evidence="1">
    <location>
        <begin position="54"/>
        <end position="69"/>
    </location>
</feature>
<evidence type="ECO:0000313" key="2">
    <source>
        <dbReference type="EMBL" id="DAD80352.1"/>
    </source>
</evidence>
<dbReference type="EMBL" id="BK014883">
    <property type="protein sequence ID" value="DAD80352.1"/>
    <property type="molecule type" value="Genomic_DNA"/>
</dbReference>
<name>A0A8S5MDV9_9CAUD</name>